<keyword evidence="5" id="KW-1185">Reference proteome</keyword>
<evidence type="ECO:0000313" key="5">
    <source>
        <dbReference type="Proteomes" id="UP000032233"/>
    </source>
</evidence>
<evidence type="ECO:0000256" key="2">
    <source>
        <dbReference type="PROSITE-ProRule" id="PRU00335"/>
    </source>
</evidence>
<comment type="caution">
    <text evidence="4">The sequence shown here is derived from an EMBL/GenBank/DDBJ whole genome shotgun (WGS) entry which is preliminary data.</text>
</comment>
<dbReference type="Gene3D" id="1.10.357.10">
    <property type="entry name" value="Tetracycline Repressor, domain 2"/>
    <property type="match status" value="1"/>
</dbReference>
<dbReference type="FunCoup" id="A0A0D2JFB7">
    <property type="interactions" value="155"/>
</dbReference>
<sequence>MASSKEKILDAAEREFAELGIAGASLRGITKSAGVNLGSIYYYFESKEDLIMQVLQRRIDQFRRKGLIEFEEFKKKVKSPTNRDYWLMMVKAMLRFRSRHPQYVAFISNLFSTRKDVVEKALGKNEDFLQNEYLKEIKKSLPERVWLEAEKRVTTIMLMIHMLLLNKHMAGIYLEKKRVFKDQDDFAEEIANIASASMDALAKGC</sequence>
<dbReference type="PROSITE" id="PS50977">
    <property type="entry name" value="HTH_TETR_2"/>
    <property type="match status" value="1"/>
</dbReference>
<dbReference type="InterPro" id="IPR009057">
    <property type="entry name" value="Homeodomain-like_sf"/>
</dbReference>
<accession>A0A0D2JFB7</accession>
<dbReference type="PROSITE" id="PS01081">
    <property type="entry name" value="HTH_TETR_1"/>
    <property type="match status" value="1"/>
</dbReference>
<feature type="DNA-binding region" description="H-T-H motif" evidence="2">
    <location>
        <begin position="25"/>
        <end position="44"/>
    </location>
</feature>
<evidence type="ECO:0000313" key="4">
    <source>
        <dbReference type="EMBL" id="KIX14406.1"/>
    </source>
</evidence>
<dbReference type="Pfam" id="PF00440">
    <property type="entry name" value="TetR_N"/>
    <property type="match status" value="1"/>
</dbReference>
<dbReference type="InterPro" id="IPR050109">
    <property type="entry name" value="HTH-type_TetR-like_transc_reg"/>
</dbReference>
<dbReference type="RefSeq" id="WP_052515026.1">
    <property type="nucleotide sequence ID" value="NZ_AZAC01000011.1"/>
</dbReference>
<dbReference type="Proteomes" id="UP000032233">
    <property type="component" value="Unassembled WGS sequence"/>
</dbReference>
<evidence type="ECO:0000256" key="1">
    <source>
        <dbReference type="ARBA" id="ARBA00023125"/>
    </source>
</evidence>
<organism evidence="4 5">
    <name type="scientific">Dethiosulfatarculus sandiegensis</name>
    <dbReference type="NCBI Taxonomy" id="1429043"/>
    <lineage>
        <taxon>Bacteria</taxon>
        <taxon>Pseudomonadati</taxon>
        <taxon>Thermodesulfobacteriota</taxon>
        <taxon>Desulfarculia</taxon>
        <taxon>Desulfarculales</taxon>
        <taxon>Desulfarculaceae</taxon>
        <taxon>Dethiosulfatarculus</taxon>
    </lineage>
</organism>
<evidence type="ECO:0000259" key="3">
    <source>
        <dbReference type="PROSITE" id="PS50977"/>
    </source>
</evidence>
<dbReference type="PANTHER" id="PTHR30328">
    <property type="entry name" value="TRANSCRIPTIONAL REPRESSOR"/>
    <property type="match status" value="1"/>
</dbReference>
<keyword evidence="1 2" id="KW-0238">DNA-binding</keyword>
<name>A0A0D2JFB7_9BACT</name>
<feature type="domain" description="HTH tetR-type" evidence="3">
    <location>
        <begin position="2"/>
        <end position="62"/>
    </location>
</feature>
<proteinExistence type="predicted"/>
<dbReference type="InterPro" id="IPR023772">
    <property type="entry name" value="DNA-bd_HTH_TetR-type_CS"/>
</dbReference>
<dbReference type="STRING" id="1429043.X474_09645"/>
<dbReference type="EMBL" id="AZAC01000011">
    <property type="protein sequence ID" value="KIX14406.1"/>
    <property type="molecule type" value="Genomic_DNA"/>
</dbReference>
<dbReference type="SUPFAM" id="SSF46689">
    <property type="entry name" value="Homeodomain-like"/>
    <property type="match status" value="1"/>
</dbReference>
<gene>
    <name evidence="4" type="ORF">X474_09645</name>
</gene>
<dbReference type="InterPro" id="IPR001647">
    <property type="entry name" value="HTH_TetR"/>
</dbReference>
<dbReference type="PANTHER" id="PTHR30328:SF54">
    <property type="entry name" value="HTH-TYPE TRANSCRIPTIONAL REPRESSOR SCO4008"/>
    <property type="match status" value="1"/>
</dbReference>
<reference evidence="4 5" key="1">
    <citation type="submission" date="2013-11" db="EMBL/GenBank/DDBJ databases">
        <title>Metagenomic analysis of a methanogenic consortium involved in long chain n-alkane degradation.</title>
        <authorList>
            <person name="Davidova I.A."/>
            <person name="Callaghan A.V."/>
            <person name="Wawrik B."/>
            <person name="Pruitt S."/>
            <person name="Marks C."/>
            <person name="Duncan K.E."/>
            <person name="Suflita J.M."/>
        </authorList>
    </citation>
    <scope>NUCLEOTIDE SEQUENCE [LARGE SCALE GENOMIC DNA]</scope>
    <source>
        <strain evidence="4 5">SPR</strain>
    </source>
</reference>
<dbReference type="GO" id="GO:0003677">
    <property type="term" value="F:DNA binding"/>
    <property type="evidence" value="ECO:0007669"/>
    <property type="project" value="UniProtKB-UniRule"/>
</dbReference>
<dbReference type="InParanoid" id="A0A0D2JFB7"/>
<protein>
    <recommendedName>
        <fullName evidence="3">HTH tetR-type domain-containing protein</fullName>
    </recommendedName>
</protein>
<dbReference type="PRINTS" id="PR00455">
    <property type="entry name" value="HTHTETR"/>
</dbReference>
<dbReference type="AlphaFoldDB" id="A0A0D2JFB7"/>